<keyword evidence="5" id="KW-0663">Pyridoxal phosphate</keyword>
<dbReference type="FunFam" id="3.90.1150.10:FF:000140">
    <property type="entry name" value="alanine aminotransferase 1"/>
    <property type="match status" value="1"/>
</dbReference>
<evidence type="ECO:0000256" key="2">
    <source>
        <dbReference type="ARBA" id="ARBA00011738"/>
    </source>
</evidence>
<dbReference type="GO" id="GO:0042853">
    <property type="term" value="P:L-alanine catabolic process"/>
    <property type="evidence" value="ECO:0007669"/>
    <property type="project" value="UniProtKB-UniPathway"/>
</dbReference>
<dbReference type="Gene3D" id="3.40.640.10">
    <property type="entry name" value="Type I PLP-dependent aspartate aminotransferase-like (Major domain)"/>
    <property type="match status" value="1"/>
</dbReference>
<evidence type="ECO:0000256" key="4">
    <source>
        <dbReference type="ARBA" id="ARBA00022679"/>
    </source>
</evidence>
<dbReference type="PANTHER" id="PTHR11751:SF29">
    <property type="entry name" value="ALANINE TRANSAMINASE"/>
    <property type="match status" value="1"/>
</dbReference>
<dbReference type="InterPro" id="IPR015422">
    <property type="entry name" value="PyrdxlP-dep_Trfase_small"/>
</dbReference>
<reference evidence="8 9" key="1">
    <citation type="submission" date="2021-02" db="EMBL/GenBank/DDBJ databases">
        <title>Porcisia hertigi Genome sequencing and assembly.</title>
        <authorList>
            <person name="Almutairi H."/>
            <person name="Gatherer D."/>
        </authorList>
    </citation>
    <scope>NUCLEOTIDE SEQUENCE [LARGE SCALE GENOMIC DNA]</scope>
    <source>
        <strain evidence="8 9">C119</strain>
    </source>
</reference>
<evidence type="ECO:0000256" key="3">
    <source>
        <dbReference type="ARBA" id="ARBA00022576"/>
    </source>
</evidence>
<dbReference type="Gene3D" id="1.10.287.1970">
    <property type="match status" value="1"/>
</dbReference>
<keyword evidence="4" id="KW-0808">Transferase</keyword>
<dbReference type="RefSeq" id="XP_067758871.1">
    <property type="nucleotide sequence ID" value="XM_067903446.1"/>
</dbReference>
<evidence type="ECO:0000256" key="1">
    <source>
        <dbReference type="ARBA" id="ARBA00001933"/>
    </source>
</evidence>
<proteinExistence type="inferred from homology"/>
<keyword evidence="9" id="KW-1185">Reference proteome</keyword>
<dbReference type="FunFam" id="3.40.640.10:FF:000104">
    <property type="entry name" value="Alanine aminotransferase, putative"/>
    <property type="match status" value="1"/>
</dbReference>
<evidence type="ECO:0000256" key="5">
    <source>
        <dbReference type="ARBA" id="ARBA00022898"/>
    </source>
</evidence>
<evidence type="ECO:0000256" key="6">
    <source>
        <dbReference type="ARBA" id="ARBA00025785"/>
    </source>
</evidence>
<evidence type="ECO:0000259" key="7">
    <source>
        <dbReference type="Pfam" id="PF00155"/>
    </source>
</evidence>
<dbReference type="InterPro" id="IPR045088">
    <property type="entry name" value="ALAT1/2-like"/>
</dbReference>
<dbReference type="UniPathway" id="UPA00528">
    <property type="reaction ID" value="UER00586"/>
</dbReference>
<dbReference type="PANTHER" id="PTHR11751">
    <property type="entry name" value="ALANINE AMINOTRANSFERASE"/>
    <property type="match status" value="1"/>
</dbReference>
<sequence>MFSNFSRRLAPKSFYINPRVIDAEYAVRGLIPSRADEIKADLAGGRGSYPFESLVYCNIGNPQSLGQMPLTFCRQVMALVDAPFLQEDAEIVARLPADAVSRAREYLAQIGTGTGAYSESFGYQFARAAVAAHINERDHGVGPAATVGDICLTDGASVGAKIFLQLLVSGASDAVMIPIPQYPLYSAQIALLGGVKAPYYMREAERWGMKASDLVASYERCVAESGATPRMLVCINPGNPTGNVLERCVMEDVLRFCHEHGMLLLADEVYQENVYEAGRKFVSFREVLLGMPAPYCAETMLVSLHSTSKGVIGECGRRGGYFCMTNLPGALREQVVKLCSINLCANVNGQVMTALMCSPPREGDTSYALYRREYDAIFNGLKERAALLARELGAVRGLSCQPVEGAMYAFPKVELPAGYSERNEELNAKEGRRLALDARWALELLESSGVVVVPGSGFGQEPGTLHFRTTILPPHEQMERVVRAIREFQERIYKRYASGDE</sequence>
<accession>A0A836ID12</accession>
<comment type="similarity">
    <text evidence="6">Belongs to the class-I pyridoxal-phosphate-dependent aminotransferase family. Alanine aminotransferase subfamily.</text>
</comment>
<dbReference type="InterPro" id="IPR015424">
    <property type="entry name" value="PyrdxlP-dep_Trfase"/>
</dbReference>
<protein>
    <recommendedName>
        <fullName evidence="7">Aminotransferase class I/classII large domain-containing protein</fullName>
    </recommendedName>
</protein>
<evidence type="ECO:0000313" key="9">
    <source>
        <dbReference type="Proteomes" id="UP000674318"/>
    </source>
</evidence>
<gene>
    <name evidence="8" type="ORF">JKF63_07509</name>
</gene>
<dbReference type="OrthoDB" id="258987at2759"/>
<dbReference type="KEGG" id="phet:94293523"/>
<feature type="domain" description="Aminotransferase class I/classII large" evidence="7">
    <location>
        <begin position="98"/>
        <end position="485"/>
    </location>
</feature>
<dbReference type="EMBL" id="JAFJZO010000012">
    <property type="protein sequence ID" value="KAG5509864.1"/>
    <property type="molecule type" value="Genomic_DNA"/>
</dbReference>
<dbReference type="AlphaFoldDB" id="A0A836ID12"/>
<name>A0A836ID12_9TRYP</name>
<dbReference type="FunFam" id="1.10.287.1970:FF:000001">
    <property type="entry name" value="Alanine aminotransferase 2"/>
    <property type="match status" value="1"/>
</dbReference>
<dbReference type="Pfam" id="PF00155">
    <property type="entry name" value="Aminotran_1_2"/>
    <property type="match status" value="1"/>
</dbReference>
<dbReference type="CDD" id="cd00609">
    <property type="entry name" value="AAT_like"/>
    <property type="match status" value="1"/>
</dbReference>
<comment type="subunit">
    <text evidence="2">Homodimer.</text>
</comment>
<dbReference type="SUPFAM" id="SSF53383">
    <property type="entry name" value="PLP-dependent transferases"/>
    <property type="match status" value="1"/>
</dbReference>
<dbReference type="Gene3D" id="3.90.1150.10">
    <property type="entry name" value="Aspartate Aminotransferase, domain 1"/>
    <property type="match status" value="1"/>
</dbReference>
<dbReference type="GeneID" id="94293523"/>
<dbReference type="GO" id="GO:0030170">
    <property type="term" value="F:pyridoxal phosphate binding"/>
    <property type="evidence" value="ECO:0007669"/>
    <property type="project" value="InterPro"/>
</dbReference>
<comment type="cofactor">
    <cofactor evidence="1">
        <name>pyridoxal 5'-phosphate</name>
        <dbReference type="ChEBI" id="CHEBI:597326"/>
    </cofactor>
</comment>
<dbReference type="Proteomes" id="UP000674318">
    <property type="component" value="Unassembled WGS sequence"/>
</dbReference>
<dbReference type="InterPro" id="IPR015421">
    <property type="entry name" value="PyrdxlP-dep_Trfase_major"/>
</dbReference>
<organism evidence="8 9">
    <name type="scientific">Porcisia hertigi</name>
    <dbReference type="NCBI Taxonomy" id="2761500"/>
    <lineage>
        <taxon>Eukaryota</taxon>
        <taxon>Discoba</taxon>
        <taxon>Euglenozoa</taxon>
        <taxon>Kinetoplastea</taxon>
        <taxon>Metakinetoplastina</taxon>
        <taxon>Trypanosomatida</taxon>
        <taxon>Trypanosomatidae</taxon>
        <taxon>Leishmaniinae</taxon>
        <taxon>Porcisia</taxon>
    </lineage>
</organism>
<comment type="caution">
    <text evidence="8">The sequence shown here is derived from an EMBL/GenBank/DDBJ whole genome shotgun (WGS) entry which is preliminary data.</text>
</comment>
<dbReference type="GO" id="GO:0004021">
    <property type="term" value="F:L-alanine:2-oxoglutarate aminotransferase activity"/>
    <property type="evidence" value="ECO:0007669"/>
    <property type="project" value="TreeGrafter"/>
</dbReference>
<dbReference type="InterPro" id="IPR004839">
    <property type="entry name" value="Aminotransferase_I/II_large"/>
</dbReference>
<keyword evidence="3" id="KW-0032">Aminotransferase</keyword>
<evidence type="ECO:0000313" key="8">
    <source>
        <dbReference type="EMBL" id="KAG5509864.1"/>
    </source>
</evidence>